<reference evidence="1" key="2">
    <citation type="journal article" date="2021" name="PeerJ">
        <title>Extensive microbial diversity within the chicken gut microbiome revealed by metagenomics and culture.</title>
        <authorList>
            <person name="Gilroy R."/>
            <person name="Ravi A."/>
            <person name="Getino M."/>
            <person name="Pursley I."/>
            <person name="Horton D.L."/>
            <person name="Alikhan N.F."/>
            <person name="Baker D."/>
            <person name="Gharbi K."/>
            <person name="Hall N."/>
            <person name="Watson M."/>
            <person name="Adriaenssens E.M."/>
            <person name="Foster-Nyarko E."/>
            <person name="Jarju S."/>
            <person name="Secka A."/>
            <person name="Antonio M."/>
            <person name="Oren A."/>
            <person name="Chaudhuri R.R."/>
            <person name="La Ragione R."/>
            <person name="Hildebrand F."/>
            <person name="Pallen M.J."/>
        </authorList>
    </citation>
    <scope>NUCLEOTIDE SEQUENCE</scope>
    <source>
        <strain evidence="1">CHK197-8231</strain>
    </source>
</reference>
<sequence>MYYDMTDVKKRYFPVKLKNGKKIDVNPPKLKVFRAITALTKTSDKYNNEEIDNLVKAISLALSSNRQNYTVTTKQIEDWLDYDEIYDLLTKYFTWVQGTISQKN</sequence>
<dbReference type="Proteomes" id="UP000824087">
    <property type="component" value="Unassembled WGS sequence"/>
</dbReference>
<accession>A0A9D1HVF5</accession>
<comment type="caution">
    <text evidence="1">The sequence shown here is derived from an EMBL/GenBank/DDBJ whole genome shotgun (WGS) entry which is preliminary data.</text>
</comment>
<organism evidence="1 2">
    <name type="scientific">Candidatus Fimihabitans intestinipullorum</name>
    <dbReference type="NCBI Taxonomy" id="2840820"/>
    <lineage>
        <taxon>Bacteria</taxon>
        <taxon>Bacillati</taxon>
        <taxon>Mycoplasmatota</taxon>
        <taxon>Mycoplasmatota incertae sedis</taxon>
        <taxon>Candidatus Fimihabitans</taxon>
    </lineage>
</organism>
<dbReference type="AlphaFoldDB" id="A0A9D1HVF5"/>
<evidence type="ECO:0000313" key="1">
    <source>
        <dbReference type="EMBL" id="HIU23276.1"/>
    </source>
</evidence>
<name>A0A9D1HVF5_9BACT</name>
<gene>
    <name evidence="1" type="ORF">IAD49_06835</name>
</gene>
<proteinExistence type="predicted"/>
<evidence type="ECO:0000313" key="2">
    <source>
        <dbReference type="Proteomes" id="UP000824087"/>
    </source>
</evidence>
<reference evidence="1" key="1">
    <citation type="submission" date="2020-10" db="EMBL/GenBank/DDBJ databases">
        <authorList>
            <person name="Gilroy R."/>
        </authorList>
    </citation>
    <scope>NUCLEOTIDE SEQUENCE</scope>
    <source>
        <strain evidence="1">CHK197-8231</strain>
    </source>
</reference>
<dbReference type="EMBL" id="DVML01000041">
    <property type="protein sequence ID" value="HIU23276.1"/>
    <property type="molecule type" value="Genomic_DNA"/>
</dbReference>
<protein>
    <submittedName>
        <fullName evidence="1">Uncharacterized protein</fullName>
    </submittedName>
</protein>